<name>A0ABQ9F2G0_TEGGR</name>
<feature type="region of interest" description="Disordered" evidence="1">
    <location>
        <begin position="131"/>
        <end position="155"/>
    </location>
</feature>
<gene>
    <name evidence="2" type="ORF">KUTeg_010927</name>
</gene>
<organism evidence="2 3">
    <name type="scientific">Tegillarca granosa</name>
    <name type="common">Malaysian cockle</name>
    <name type="synonym">Anadara granosa</name>
    <dbReference type="NCBI Taxonomy" id="220873"/>
    <lineage>
        <taxon>Eukaryota</taxon>
        <taxon>Metazoa</taxon>
        <taxon>Spiralia</taxon>
        <taxon>Lophotrochozoa</taxon>
        <taxon>Mollusca</taxon>
        <taxon>Bivalvia</taxon>
        <taxon>Autobranchia</taxon>
        <taxon>Pteriomorphia</taxon>
        <taxon>Arcoida</taxon>
        <taxon>Arcoidea</taxon>
        <taxon>Arcidae</taxon>
        <taxon>Tegillarca</taxon>
    </lineage>
</organism>
<dbReference type="Proteomes" id="UP001217089">
    <property type="component" value="Unassembled WGS sequence"/>
</dbReference>
<accession>A0ABQ9F2G0</accession>
<evidence type="ECO:0000256" key="1">
    <source>
        <dbReference type="SAM" id="MobiDB-lite"/>
    </source>
</evidence>
<sequence>MVSFFTDSRPIKDIKDDRLTSLTEVYNYFKAWESEHLQDKDKNQRHKSLITMETREDIDFTYHGFMSLVKKVLQESKTDIVPSRINSYIIENIFCQQRALYHGGNSNPNYNEYRTGINSIILGQTTISTKSNAAGKNSAKPLALSLPPKRRKTET</sequence>
<evidence type="ECO:0000313" key="2">
    <source>
        <dbReference type="EMBL" id="KAJ8311572.1"/>
    </source>
</evidence>
<protein>
    <submittedName>
        <fullName evidence="2">Uncharacterized protein</fullName>
    </submittedName>
</protein>
<evidence type="ECO:0000313" key="3">
    <source>
        <dbReference type="Proteomes" id="UP001217089"/>
    </source>
</evidence>
<proteinExistence type="predicted"/>
<comment type="caution">
    <text evidence="2">The sequence shown here is derived from an EMBL/GenBank/DDBJ whole genome shotgun (WGS) entry which is preliminary data.</text>
</comment>
<dbReference type="EMBL" id="JARBDR010000496">
    <property type="protein sequence ID" value="KAJ8311572.1"/>
    <property type="molecule type" value="Genomic_DNA"/>
</dbReference>
<keyword evidence="3" id="KW-1185">Reference proteome</keyword>
<reference evidence="2 3" key="1">
    <citation type="submission" date="2022-12" db="EMBL/GenBank/DDBJ databases">
        <title>Chromosome-level genome of Tegillarca granosa.</title>
        <authorList>
            <person name="Kim J."/>
        </authorList>
    </citation>
    <scope>NUCLEOTIDE SEQUENCE [LARGE SCALE GENOMIC DNA]</scope>
    <source>
        <strain evidence="2">Teg-2019</strain>
        <tissue evidence="2">Adductor muscle</tissue>
    </source>
</reference>